<accession>A0A831LPH0</accession>
<comment type="caution">
    <text evidence="1">The sequence shown here is derived from an EMBL/GenBank/DDBJ whole genome shotgun (WGS) entry which is preliminary data.</text>
</comment>
<dbReference type="EMBL" id="DSDK01000086">
    <property type="protein sequence ID" value="HDR50267.1"/>
    <property type="molecule type" value="Genomic_DNA"/>
</dbReference>
<keyword evidence="1" id="KW-0067">ATP-binding</keyword>
<reference evidence="1" key="1">
    <citation type="journal article" date="2020" name="mSystems">
        <title>Genome- and Community-Level Interaction Insights into Carbon Utilization and Element Cycling Functions of Hydrothermarchaeota in Hydrothermal Sediment.</title>
        <authorList>
            <person name="Zhou Z."/>
            <person name="Liu Y."/>
            <person name="Xu W."/>
            <person name="Pan J."/>
            <person name="Luo Z.H."/>
            <person name="Li M."/>
        </authorList>
    </citation>
    <scope>NUCLEOTIDE SEQUENCE [LARGE SCALE GENOMIC DNA]</scope>
    <source>
        <strain evidence="1">SpSt-1217</strain>
    </source>
</reference>
<name>A0A831LPH0_9BACT</name>
<dbReference type="AlphaFoldDB" id="A0A831LPH0"/>
<proteinExistence type="predicted"/>
<dbReference type="PANTHER" id="PTHR42990:SF1">
    <property type="entry name" value="AAA+ ATPASE DOMAIN-CONTAINING PROTEIN"/>
    <property type="match status" value="1"/>
</dbReference>
<keyword evidence="1" id="KW-0547">Nucleotide-binding</keyword>
<dbReference type="PANTHER" id="PTHR42990">
    <property type="entry name" value="ATPASE"/>
    <property type="match status" value="1"/>
</dbReference>
<dbReference type="Proteomes" id="UP000886047">
    <property type="component" value="Unassembled WGS sequence"/>
</dbReference>
<dbReference type="GO" id="GO:0005524">
    <property type="term" value="F:ATP binding"/>
    <property type="evidence" value="ECO:0007669"/>
    <property type="project" value="UniProtKB-KW"/>
</dbReference>
<sequence length="243" mass="28002">MNGILDFDSFQLSDILENHQEIASSITKKVKIIPHFKEYLKTGYFPFYNEDPQNYFNRLNAILNVIIETDIPAVSEITFETSLKLKKLLAAIASAVPYVPNLVNLRQELFVTDQRTLLRYLDFLEKAEVLSTLSQKAKGSKILHKPDKIYLGNTNYFYALNLHGEEIGTLRETFFQTQLAVSHSLKIPRSGDFIANDKFIFEIGGKNKTQHQIRDLNNAYLVLDDIENSVFNQIPLWLFGFLY</sequence>
<evidence type="ECO:0000313" key="1">
    <source>
        <dbReference type="EMBL" id="HDR50267.1"/>
    </source>
</evidence>
<organism evidence="1">
    <name type="scientific">Mariniphaga anaerophila</name>
    <dbReference type="NCBI Taxonomy" id="1484053"/>
    <lineage>
        <taxon>Bacteria</taxon>
        <taxon>Pseudomonadati</taxon>
        <taxon>Bacteroidota</taxon>
        <taxon>Bacteroidia</taxon>
        <taxon>Marinilabiliales</taxon>
        <taxon>Prolixibacteraceae</taxon>
        <taxon>Mariniphaga</taxon>
    </lineage>
</organism>
<protein>
    <submittedName>
        <fullName evidence="1">ATP-binding protein</fullName>
    </submittedName>
</protein>
<gene>
    <name evidence="1" type="ORF">ENN90_01405</name>
</gene>